<organism evidence="2 3">
    <name type="scientific">Dendrothele bispora (strain CBS 962.96)</name>
    <dbReference type="NCBI Taxonomy" id="1314807"/>
    <lineage>
        <taxon>Eukaryota</taxon>
        <taxon>Fungi</taxon>
        <taxon>Dikarya</taxon>
        <taxon>Basidiomycota</taxon>
        <taxon>Agaricomycotina</taxon>
        <taxon>Agaricomycetes</taxon>
        <taxon>Agaricomycetidae</taxon>
        <taxon>Agaricales</taxon>
        <taxon>Agaricales incertae sedis</taxon>
        <taxon>Dendrothele</taxon>
    </lineage>
</organism>
<dbReference type="Proteomes" id="UP000297245">
    <property type="component" value="Unassembled WGS sequence"/>
</dbReference>
<dbReference type="Pfam" id="PF20209">
    <property type="entry name" value="DUF6570"/>
    <property type="match status" value="1"/>
</dbReference>
<dbReference type="EMBL" id="ML179093">
    <property type="protein sequence ID" value="THV01152.1"/>
    <property type="molecule type" value="Genomic_DNA"/>
</dbReference>
<proteinExistence type="predicted"/>
<protein>
    <recommendedName>
        <fullName evidence="1">DUF6570 domain-containing protein</fullName>
    </recommendedName>
</protein>
<feature type="non-terminal residue" evidence="2">
    <location>
        <position position="218"/>
    </location>
</feature>
<dbReference type="InterPro" id="IPR046700">
    <property type="entry name" value="DUF6570"/>
</dbReference>
<gene>
    <name evidence="2" type="ORF">K435DRAFT_556790</name>
</gene>
<sequence>MISHVIAFETPVVKVYQTLPPPPEELDEVLAILFTGPCKPTEDDFRKTKKMYTSLIALKQIALEKGRLNVGETGKHRSDGENLHKYPENLPPVSVEFKQTNGEGNVPPESAIKHDNEVEIGIESGELPFVLHGVTGESLKTMKVEVQRAKALAHLQQGGKFLAVGHSEKSTSIYDNPNLYPQIFPWLFPHGFGGIGMANISQFSEKAHKRFLLNYHDK</sequence>
<feature type="domain" description="DUF6570" evidence="1">
    <location>
        <begin position="1"/>
        <end position="47"/>
    </location>
</feature>
<dbReference type="OrthoDB" id="3221862at2759"/>
<evidence type="ECO:0000313" key="3">
    <source>
        <dbReference type="Proteomes" id="UP000297245"/>
    </source>
</evidence>
<keyword evidence="3" id="KW-1185">Reference proteome</keyword>
<reference evidence="2 3" key="1">
    <citation type="journal article" date="2019" name="Nat. Ecol. Evol.">
        <title>Megaphylogeny resolves global patterns of mushroom evolution.</title>
        <authorList>
            <person name="Varga T."/>
            <person name="Krizsan K."/>
            <person name="Foldi C."/>
            <person name="Dima B."/>
            <person name="Sanchez-Garcia M."/>
            <person name="Sanchez-Ramirez S."/>
            <person name="Szollosi G.J."/>
            <person name="Szarkandi J.G."/>
            <person name="Papp V."/>
            <person name="Albert L."/>
            <person name="Andreopoulos W."/>
            <person name="Angelini C."/>
            <person name="Antonin V."/>
            <person name="Barry K.W."/>
            <person name="Bougher N.L."/>
            <person name="Buchanan P."/>
            <person name="Buyck B."/>
            <person name="Bense V."/>
            <person name="Catcheside P."/>
            <person name="Chovatia M."/>
            <person name="Cooper J."/>
            <person name="Damon W."/>
            <person name="Desjardin D."/>
            <person name="Finy P."/>
            <person name="Geml J."/>
            <person name="Haridas S."/>
            <person name="Hughes K."/>
            <person name="Justo A."/>
            <person name="Karasinski D."/>
            <person name="Kautmanova I."/>
            <person name="Kiss B."/>
            <person name="Kocsube S."/>
            <person name="Kotiranta H."/>
            <person name="LaButti K.M."/>
            <person name="Lechner B.E."/>
            <person name="Liimatainen K."/>
            <person name="Lipzen A."/>
            <person name="Lukacs Z."/>
            <person name="Mihaltcheva S."/>
            <person name="Morgado L.N."/>
            <person name="Niskanen T."/>
            <person name="Noordeloos M.E."/>
            <person name="Ohm R.A."/>
            <person name="Ortiz-Santana B."/>
            <person name="Ovrebo C."/>
            <person name="Racz N."/>
            <person name="Riley R."/>
            <person name="Savchenko A."/>
            <person name="Shiryaev A."/>
            <person name="Soop K."/>
            <person name="Spirin V."/>
            <person name="Szebenyi C."/>
            <person name="Tomsovsky M."/>
            <person name="Tulloss R.E."/>
            <person name="Uehling J."/>
            <person name="Grigoriev I.V."/>
            <person name="Vagvolgyi C."/>
            <person name="Papp T."/>
            <person name="Martin F.M."/>
            <person name="Miettinen O."/>
            <person name="Hibbett D.S."/>
            <person name="Nagy L.G."/>
        </authorList>
    </citation>
    <scope>NUCLEOTIDE SEQUENCE [LARGE SCALE GENOMIC DNA]</scope>
    <source>
        <strain evidence="2 3">CBS 962.96</strain>
    </source>
</reference>
<dbReference type="AlphaFoldDB" id="A0A4S8MFF9"/>
<evidence type="ECO:0000313" key="2">
    <source>
        <dbReference type="EMBL" id="THV01152.1"/>
    </source>
</evidence>
<name>A0A4S8MFF9_DENBC</name>
<accession>A0A4S8MFF9</accession>
<evidence type="ECO:0000259" key="1">
    <source>
        <dbReference type="Pfam" id="PF20209"/>
    </source>
</evidence>